<dbReference type="InterPro" id="IPR023294">
    <property type="entry name" value="Tachylectin2"/>
</dbReference>
<feature type="signal peptide" evidence="1">
    <location>
        <begin position="1"/>
        <end position="33"/>
    </location>
</feature>
<dbReference type="OrthoDB" id="5173551at2"/>
<dbReference type="Gene3D" id="2.115.10.10">
    <property type="entry name" value="Tachylectin 2"/>
    <property type="match status" value="2"/>
</dbReference>
<dbReference type="Proteomes" id="UP000195667">
    <property type="component" value="Unassembled WGS sequence"/>
</dbReference>
<protein>
    <recommendedName>
        <fullName evidence="2">Tachylectin 2 domain-containing protein</fullName>
    </recommendedName>
</protein>
<dbReference type="Pfam" id="PF14517">
    <property type="entry name" value="Tachylectin"/>
    <property type="match status" value="1"/>
</dbReference>
<dbReference type="EMBL" id="FUKI01000105">
    <property type="protein sequence ID" value="SJM92557.1"/>
    <property type="molecule type" value="Genomic_DNA"/>
</dbReference>
<dbReference type="SUPFAM" id="SSF50934">
    <property type="entry name" value="Tachylectin-2"/>
    <property type="match status" value="1"/>
</dbReference>
<organism evidence="3 4">
    <name type="scientific">Crenothrix polyspora</name>
    <dbReference type="NCBI Taxonomy" id="360316"/>
    <lineage>
        <taxon>Bacteria</taxon>
        <taxon>Pseudomonadati</taxon>
        <taxon>Pseudomonadota</taxon>
        <taxon>Gammaproteobacteria</taxon>
        <taxon>Methylococcales</taxon>
        <taxon>Crenotrichaceae</taxon>
        <taxon>Crenothrix</taxon>
    </lineage>
</organism>
<dbReference type="RefSeq" id="WP_087143447.1">
    <property type="nucleotide sequence ID" value="NZ_FUKI01000105.1"/>
</dbReference>
<feature type="chain" id="PRO_5013045795" description="Tachylectin 2 domain-containing protein" evidence="1">
    <location>
        <begin position="34"/>
        <end position="297"/>
    </location>
</feature>
<feature type="domain" description="Tachylectin 2" evidence="2">
    <location>
        <begin position="92"/>
        <end position="280"/>
    </location>
</feature>
<keyword evidence="4" id="KW-1185">Reference proteome</keyword>
<evidence type="ECO:0000313" key="3">
    <source>
        <dbReference type="EMBL" id="SJM92557.1"/>
    </source>
</evidence>
<name>A0A1R4H8R7_9GAMM</name>
<dbReference type="AlphaFoldDB" id="A0A1R4H8R7"/>
<sequence length="297" mass="33270">MKHPNNSSDANAKVASLLLLFFYLIAFISPAHAGQSSYAAFGDRQGDIYTIANDGKLRWFRHNDRMVGTLLATSQKPIIVGSMAILNDWFTTKVIPSTDGVIYMVDSAGQLLWSRYDTKFPDNQQWINRDKMTVINNGWQNYQHIFAGGDGVIYAITNTGKMHWFRHTGWQDGSNAWANDSGKQISKGWQGTLKIFSGGDGIIYSIFKDGRLRWHRHLGRLTGANNWTYNGTQRTIGFNWQNFHQVFSSGDGIIYGTTANGDFVWHRHAGWLTGAESWTPAPAMNSGRVVAAGQTLR</sequence>
<dbReference type="InterPro" id="IPR036813">
    <property type="entry name" value="Tachylectin2_sf"/>
</dbReference>
<proteinExistence type="predicted"/>
<accession>A0A1R4H8R7</accession>
<reference evidence="4" key="1">
    <citation type="submission" date="2017-02" db="EMBL/GenBank/DDBJ databases">
        <authorList>
            <person name="Daims H."/>
        </authorList>
    </citation>
    <scope>NUCLEOTIDE SEQUENCE [LARGE SCALE GENOMIC DNA]</scope>
</reference>
<gene>
    <name evidence="3" type="ORF">CRENPOLYSF1_300023</name>
</gene>
<evidence type="ECO:0000313" key="4">
    <source>
        <dbReference type="Proteomes" id="UP000195667"/>
    </source>
</evidence>
<evidence type="ECO:0000259" key="2">
    <source>
        <dbReference type="Pfam" id="PF14517"/>
    </source>
</evidence>
<keyword evidence="1" id="KW-0732">Signal</keyword>
<evidence type="ECO:0000256" key="1">
    <source>
        <dbReference type="SAM" id="SignalP"/>
    </source>
</evidence>